<dbReference type="EMBL" id="JAAECE010000003">
    <property type="protein sequence ID" value="KAF1803921.1"/>
    <property type="molecule type" value="Genomic_DNA"/>
</dbReference>
<organism evidence="1 2">
    <name type="scientific">Mucor circinelloides f. lusitanicus</name>
    <name type="common">Mucor racemosus var. lusitanicus</name>
    <dbReference type="NCBI Taxonomy" id="29924"/>
    <lineage>
        <taxon>Eukaryota</taxon>
        <taxon>Fungi</taxon>
        <taxon>Fungi incertae sedis</taxon>
        <taxon>Mucoromycota</taxon>
        <taxon>Mucoromycotina</taxon>
        <taxon>Mucoromycetes</taxon>
        <taxon>Mucorales</taxon>
        <taxon>Mucorineae</taxon>
        <taxon>Mucoraceae</taxon>
        <taxon>Mucor</taxon>
    </lineage>
</organism>
<dbReference type="AlphaFoldDB" id="A0A8H4BM74"/>
<evidence type="ECO:0000313" key="2">
    <source>
        <dbReference type="Proteomes" id="UP000469890"/>
    </source>
</evidence>
<gene>
    <name evidence="1" type="ORF">FB192DRAFT_1370434</name>
</gene>
<comment type="caution">
    <text evidence="1">The sequence shown here is derived from an EMBL/GenBank/DDBJ whole genome shotgun (WGS) entry which is preliminary data.</text>
</comment>
<accession>A0A8H4BM74</accession>
<sequence length="104" mass="11898">MIDCNGLCTNHTNIFEFVSANQSIEKIIVDCFPFDCNAIEFNREQILEDINVLPPFNCRRSPRQRSKECKNTAIFSSFPSPFGHPGCVTSTTLPYPWSDKSKKY</sequence>
<proteinExistence type="predicted"/>
<protein>
    <submittedName>
        <fullName evidence="1">Uncharacterized protein</fullName>
    </submittedName>
</protein>
<evidence type="ECO:0000313" key="1">
    <source>
        <dbReference type="EMBL" id="KAF1803921.1"/>
    </source>
</evidence>
<name>A0A8H4BM74_MUCCL</name>
<reference evidence="1 2" key="1">
    <citation type="submission" date="2019-09" db="EMBL/GenBank/DDBJ databases">
        <authorList>
            <consortium name="DOE Joint Genome Institute"/>
            <person name="Mondo S.J."/>
            <person name="Navarro-Mendoza M.I."/>
            <person name="Perez-Arques C."/>
            <person name="Panchal S."/>
            <person name="Nicolas F.E."/>
            <person name="Ganguly P."/>
            <person name="Pangilinan J."/>
            <person name="Grigoriev I."/>
            <person name="Heitman J."/>
            <person name="Sanya K."/>
            <person name="Garre V."/>
        </authorList>
    </citation>
    <scope>NUCLEOTIDE SEQUENCE [LARGE SCALE GENOMIC DNA]</scope>
    <source>
        <strain evidence="1 2">MU402</strain>
    </source>
</reference>
<dbReference type="Proteomes" id="UP000469890">
    <property type="component" value="Unassembled WGS sequence"/>
</dbReference>